<evidence type="ECO:0000259" key="4">
    <source>
        <dbReference type="PROSITE" id="PS50043"/>
    </source>
</evidence>
<keyword evidence="1" id="KW-0805">Transcription regulation</keyword>
<dbReference type="Gene3D" id="3.40.50.2300">
    <property type="match status" value="1"/>
</dbReference>
<evidence type="ECO:0000313" key="6">
    <source>
        <dbReference type="Proteomes" id="UP001252270"/>
    </source>
</evidence>
<keyword evidence="2" id="KW-0238">DNA-binding</keyword>
<dbReference type="RefSeq" id="WP_309635842.1">
    <property type="nucleotide sequence ID" value="NZ_JARWAL010000002.1"/>
</dbReference>
<reference evidence="5 6" key="1">
    <citation type="submission" date="2023-04" db="EMBL/GenBank/DDBJ databases">
        <title>A long-awaited taxogenomic arrangement of the family Halomonadaceae.</title>
        <authorList>
            <person name="De La Haba R."/>
            <person name="Chuvochina M."/>
            <person name="Wittouck S."/>
            <person name="Arahal D.R."/>
            <person name="Sanchez-Porro C."/>
            <person name="Hugenholtz P."/>
            <person name="Ventosa A."/>
        </authorList>
    </citation>
    <scope>NUCLEOTIDE SEQUENCE [LARGE SCALE GENOMIC DNA]</scope>
    <source>
        <strain evidence="5 6">DSM 17332</strain>
    </source>
</reference>
<evidence type="ECO:0000256" key="3">
    <source>
        <dbReference type="ARBA" id="ARBA00023163"/>
    </source>
</evidence>
<dbReference type="PROSITE" id="PS50043">
    <property type="entry name" value="HTH_LUXR_2"/>
    <property type="match status" value="1"/>
</dbReference>
<dbReference type="InterPro" id="IPR000792">
    <property type="entry name" value="Tscrpt_reg_LuxR_C"/>
</dbReference>
<evidence type="ECO:0000313" key="5">
    <source>
        <dbReference type="EMBL" id="MDR5891934.1"/>
    </source>
</evidence>
<organism evidence="5 6">
    <name type="scientific">Halomonas mongoliensis</name>
    <dbReference type="NCBI Taxonomy" id="321265"/>
    <lineage>
        <taxon>Bacteria</taxon>
        <taxon>Pseudomonadati</taxon>
        <taxon>Pseudomonadota</taxon>
        <taxon>Gammaproteobacteria</taxon>
        <taxon>Oceanospirillales</taxon>
        <taxon>Halomonadaceae</taxon>
        <taxon>Halomonas</taxon>
    </lineage>
</organism>
<dbReference type="SMART" id="SM00421">
    <property type="entry name" value="HTH_LUXR"/>
    <property type="match status" value="1"/>
</dbReference>
<keyword evidence="3" id="KW-0804">Transcription</keyword>
<dbReference type="PANTHER" id="PTHR44688:SF25">
    <property type="entry name" value="HTH LUXR-TYPE DOMAIN-CONTAINING PROTEIN"/>
    <property type="match status" value="1"/>
</dbReference>
<dbReference type="InterPro" id="IPR049151">
    <property type="entry name" value="CsgD-like_REC"/>
</dbReference>
<proteinExistence type="predicted"/>
<dbReference type="Proteomes" id="UP001252270">
    <property type="component" value="Unassembled WGS sequence"/>
</dbReference>
<dbReference type="InterPro" id="IPR036388">
    <property type="entry name" value="WH-like_DNA-bd_sf"/>
</dbReference>
<feature type="domain" description="HTH luxR-type" evidence="4">
    <location>
        <begin position="147"/>
        <end position="212"/>
    </location>
</feature>
<dbReference type="Pfam" id="PF21155">
    <property type="entry name" value="VpsT-like_REC"/>
    <property type="match status" value="1"/>
</dbReference>
<sequence>MDLRTGRVVCVTEHNPQSTLFIDYINNKASCIATLASPRDPINSLDDGTALVLLDADHVEESNMLKWHEELSERENGEVAVAALNMRDEQHAAELLSYMHLSGVFYKDDSLDMLCKGIVRLLEGHLWMSRSLMGHLIEFFRKQSLNSYRPACGLTQRELEIIGLLGTGASNVQIADRLFVSEHTVKSHLYNIFKKIDVHNRTQAVNWARKNLGAPPPNLMNKIRRGVKQCSDTASR</sequence>
<dbReference type="CDD" id="cd06170">
    <property type="entry name" value="LuxR_C_like"/>
    <property type="match status" value="1"/>
</dbReference>
<dbReference type="EMBL" id="JARWAL010000002">
    <property type="protein sequence ID" value="MDR5891934.1"/>
    <property type="molecule type" value="Genomic_DNA"/>
</dbReference>
<accession>A0ABU1GIU0</accession>
<evidence type="ECO:0000256" key="2">
    <source>
        <dbReference type="ARBA" id="ARBA00023125"/>
    </source>
</evidence>
<dbReference type="SUPFAM" id="SSF46894">
    <property type="entry name" value="C-terminal effector domain of the bipartite response regulators"/>
    <property type="match status" value="1"/>
</dbReference>
<dbReference type="Gene3D" id="1.10.10.10">
    <property type="entry name" value="Winged helix-like DNA-binding domain superfamily/Winged helix DNA-binding domain"/>
    <property type="match status" value="1"/>
</dbReference>
<dbReference type="PROSITE" id="PS00622">
    <property type="entry name" value="HTH_LUXR_1"/>
    <property type="match status" value="1"/>
</dbReference>
<dbReference type="Pfam" id="PF00196">
    <property type="entry name" value="GerE"/>
    <property type="match status" value="1"/>
</dbReference>
<evidence type="ECO:0000256" key="1">
    <source>
        <dbReference type="ARBA" id="ARBA00023015"/>
    </source>
</evidence>
<protein>
    <submittedName>
        <fullName evidence="5">LuxR C-terminal-related transcriptional regulator</fullName>
    </submittedName>
</protein>
<comment type="caution">
    <text evidence="5">The sequence shown here is derived from an EMBL/GenBank/DDBJ whole genome shotgun (WGS) entry which is preliminary data.</text>
</comment>
<gene>
    <name evidence="5" type="ORF">QC820_03835</name>
</gene>
<dbReference type="PRINTS" id="PR00038">
    <property type="entry name" value="HTHLUXR"/>
</dbReference>
<name>A0ABU1GIU0_9GAMM</name>
<dbReference type="PANTHER" id="PTHR44688">
    <property type="entry name" value="DNA-BINDING TRANSCRIPTIONAL ACTIVATOR DEVR_DOSR"/>
    <property type="match status" value="1"/>
</dbReference>
<dbReference type="InterPro" id="IPR016032">
    <property type="entry name" value="Sig_transdc_resp-reg_C-effctor"/>
</dbReference>
<keyword evidence="6" id="KW-1185">Reference proteome</keyword>